<dbReference type="Pfam" id="PF02931">
    <property type="entry name" value="Neur_chan_LBD"/>
    <property type="match status" value="1"/>
</dbReference>
<feature type="transmembrane region" description="Helical" evidence="5">
    <location>
        <begin position="371"/>
        <end position="394"/>
    </location>
</feature>
<feature type="domain" description="Neurotransmitter-gated ion-channel transmembrane" evidence="8">
    <location>
        <begin position="243"/>
        <end position="338"/>
    </location>
</feature>
<dbReference type="CDD" id="cd19051">
    <property type="entry name" value="LGIC_TM_cation"/>
    <property type="match status" value="1"/>
</dbReference>
<comment type="subcellular location">
    <subcellularLocation>
        <location evidence="1">Membrane</location>
        <topology evidence="1">Multi-pass membrane protein</topology>
    </subcellularLocation>
</comment>
<evidence type="ECO:0000256" key="1">
    <source>
        <dbReference type="ARBA" id="ARBA00004141"/>
    </source>
</evidence>
<name>A0AAN8KBX8_PATCE</name>
<evidence type="ECO:0000259" key="8">
    <source>
        <dbReference type="Pfam" id="PF02932"/>
    </source>
</evidence>
<dbReference type="FunFam" id="2.70.170.10:FF:000028">
    <property type="entry name" value="AcetylCholine Receptor"/>
    <property type="match status" value="1"/>
</dbReference>
<dbReference type="Gene3D" id="2.70.170.10">
    <property type="entry name" value="Neurotransmitter-gated ion-channel ligand-binding domain"/>
    <property type="match status" value="1"/>
</dbReference>
<dbReference type="InterPro" id="IPR036719">
    <property type="entry name" value="Neuro-gated_channel_TM_sf"/>
</dbReference>
<evidence type="ECO:0000313" key="9">
    <source>
        <dbReference type="EMBL" id="KAK6190680.1"/>
    </source>
</evidence>
<evidence type="ECO:0000256" key="2">
    <source>
        <dbReference type="ARBA" id="ARBA00022692"/>
    </source>
</evidence>
<dbReference type="GO" id="GO:0005230">
    <property type="term" value="F:extracellular ligand-gated monoatomic ion channel activity"/>
    <property type="evidence" value="ECO:0007669"/>
    <property type="project" value="InterPro"/>
</dbReference>
<gene>
    <name evidence="9" type="ORF">SNE40_002490</name>
</gene>
<evidence type="ECO:0000259" key="7">
    <source>
        <dbReference type="Pfam" id="PF02931"/>
    </source>
</evidence>
<dbReference type="SUPFAM" id="SSF63712">
    <property type="entry name" value="Nicotinic receptor ligand binding domain-like"/>
    <property type="match status" value="1"/>
</dbReference>
<feature type="signal peptide" evidence="6">
    <location>
        <begin position="1"/>
        <end position="22"/>
    </location>
</feature>
<sequence>MLLNVHTNQLFLLLILFAKCLAGTDWDTDRLFKDKVYPLNPRIRPLKDQSETLVVYFKLNIMAIIDFDETLQKLSTISWLELKWRDELIAWNASDYGGVMHISPDSDDIWRPRPEATHSIDESNPIGQGFIEIHVNNYGDATWYAKVNLQTFCEIDTSKYPFDTQTCRLDFMNWGSVNGGVALKTYKGGISESDFCNNGEWQLVSSSARDYDEENSNGEILENHIEIAITIKRRPSIIVLTVLLPVILLSFTKICAFIIPASSGEKLSFSITILLSMAIYMSSINSVMPETTDEISYLAIYITSELVLNSLVVLMSSISLAIYHRDTSENDTSSPLNRLLRCLECKVTAESMYNIKHTSTSRLISQKFDTICLWIVFGITTSVMVIFVFAIFIWD</sequence>
<dbReference type="Gene3D" id="1.20.58.390">
    <property type="entry name" value="Neurotransmitter-gated ion-channel transmembrane domain"/>
    <property type="match status" value="1"/>
</dbReference>
<keyword evidence="6" id="KW-0732">Signal</keyword>
<comment type="caution">
    <text evidence="9">The sequence shown here is derived from an EMBL/GenBank/DDBJ whole genome shotgun (WGS) entry which is preliminary data.</text>
</comment>
<dbReference type="InterPro" id="IPR006201">
    <property type="entry name" value="Neur_channel"/>
</dbReference>
<proteinExistence type="predicted"/>
<evidence type="ECO:0000256" key="5">
    <source>
        <dbReference type="SAM" id="Phobius"/>
    </source>
</evidence>
<evidence type="ECO:0000256" key="6">
    <source>
        <dbReference type="SAM" id="SignalP"/>
    </source>
</evidence>
<accession>A0AAN8KBX8</accession>
<dbReference type="Pfam" id="PF02932">
    <property type="entry name" value="Neur_chan_memb"/>
    <property type="match status" value="1"/>
</dbReference>
<reference evidence="9 10" key="1">
    <citation type="submission" date="2024-01" db="EMBL/GenBank/DDBJ databases">
        <title>The genome of the rayed Mediterranean limpet Patella caerulea (Linnaeus, 1758).</title>
        <authorList>
            <person name="Anh-Thu Weber A."/>
            <person name="Halstead-Nussloch G."/>
        </authorList>
    </citation>
    <scope>NUCLEOTIDE SEQUENCE [LARGE SCALE GENOMIC DNA]</scope>
    <source>
        <strain evidence="9">AATW-2023a</strain>
        <tissue evidence="9">Whole specimen</tissue>
    </source>
</reference>
<feature type="transmembrane region" description="Helical" evidence="5">
    <location>
        <begin position="237"/>
        <end position="260"/>
    </location>
</feature>
<evidence type="ECO:0000313" key="10">
    <source>
        <dbReference type="Proteomes" id="UP001347796"/>
    </source>
</evidence>
<feature type="chain" id="PRO_5042907410" evidence="6">
    <location>
        <begin position="23"/>
        <end position="395"/>
    </location>
</feature>
<dbReference type="Proteomes" id="UP001347796">
    <property type="component" value="Unassembled WGS sequence"/>
</dbReference>
<feature type="domain" description="Neurotransmitter-gated ion-channel ligand-binding" evidence="7">
    <location>
        <begin position="30"/>
        <end position="235"/>
    </location>
</feature>
<feature type="transmembrane region" description="Helical" evidence="5">
    <location>
        <begin position="300"/>
        <end position="323"/>
    </location>
</feature>
<dbReference type="EMBL" id="JAZGQO010000002">
    <property type="protein sequence ID" value="KAK6190680.1"/>
    <property type="molecule type" value="Genomic_DNA"/>
</dbReference>
<protein>
    <submittedName>
        <fullName evidence="9">Uncharacterized protein</fullName>
    </submittedName>
</protein>
<dbReference type="GO" id="GO:0004888">
    <property type="term" value="F:transmembrane signaling receptor activity"/>
    <property type="evidence" value="ECO:0007669"/>
    <property type="project" value="InterPro"/>
</dbReference>
<feature type="transmembrane region" description="Helical" evidence="5">
    <location>
        <begin position="267"/>
        <end position="288"/>
    </location>
</feature>
<dbReference type="InterPro" id="IPR006202">
    <property type="entry name" value="Neur_chan_lig-bd"/>
</dbReference>
<organism evidence="9 10">
    <name type="scientific">Patella caerulea</name>
    <name type="common">Rayed Mediterranean limpet</name>
    <dbReference type="NCBI Taxonomy" id="87958"/>
    <lineage>
        <taxon>Eukaryota</taxon>
        <taxon>Metazoa</taxon>
        <taxon>Spiralia</taxon>
        <taxon>Lophotrochozoa</taxon>
        <taxon>Mollusca</taxon>
        <taxon>Gastropoda</taxon>
        <taxon>Patellogastropoda</taxon>
        <taxon>Patelloidea</taxon>
        <taxon>Patellidae</taxon>
        <taxon>Patella</taxon>
    </lineage>
</organism>
<dbReference type="InterPro" id="IPR006029">
    <property type="entry name" value="Neurotrans-gated_channel_TM"/>
</dbReference>
<keyword evidence="3 5" id="KW-1133">Transmembrane helix</keyword>
<dbReference type="PANTHER" id="PTHR18945">
    <property type="entry name" value="NEUROTRANSMITTER GATED ION CHANNEL"/>
    <property type="match status" value="1"/>
</dbReference>
<dbReference type="AlphaFoldDB" id="A0AAN8KBX8"/>
<keyword evidence="10" id="KW-1185">Reference proteome</keyword>
<evidence type="ECO:0000256" key="3">
    <source>
        <dbReference type="ARBA" id="ARBA00022989"/>
    </source>
</evidence>
<keyword evidence="2 5" id="KW-0812">Transmembrane</keyword>
<dbReference type="SUPFAM" id="SSF90112">
    <property type="entry name" value="Neurotransmitter-gated ion-channel transmembrane pore"/>
    <property type="match status" value="1"/>
</dbReference>
<dbReference type="InterPro" id="IPR038050">
    <property type="entry name" value="Neuro_actylchol_rec"/>
</dbReference>
<dbReference type="GO" id="GO:0016020">
    <property type="term" value="C:membrane"/>
    <property type="evidence" value="ECO:0007669"/>
    <property type="project" value="UniProtKB-SubCell"/>
</dbReference>
<dbReference type="CDD" id="cd18989">
    <property type="entry name" value="LGIC_ECD_cation"/>
    <property type="match status" value="1"/>
</dbReference>
<keyword evidence="4 5" id="KW-0472">Membrane</keyword>
<dbReference type="InterPro" id="IPR036734">
    <property type="entry name" value="Neur_chan_lig-bd_sf"/>
</dbReference>
<evidence type="ECO:0000256" key="4">
    <source>
        <dbReference type="ARBA" id="ARBA00023136"/>
    </source>
</evidence>